<feature type="domain" description="HAMP" evidence="6">
    <location>
        <begin position="221"/>
        <end position="273"/>
    </location>
</feature>
<keyword evidence="4" id="KW-0807">Transducer</keyword>
<dbReference type="CDD" id="cd11386">
    <property type="entry name" value="MCP_signal"/>
    <property type="match status" value="1"/>
</dbReference>
<dbReference type="OrthoDB" id="1884279at2"/>
<name>A0A4V6MTQ8_9BURK</name>
<dbReference type="PROSITE" id="PS51257">
    <property type="entry name" value="PROKAR_LIPOPROTEIN"/>
    <property type="match status" value="1"/>
</dbReference>
<dbReference type="PRINTS" id="PR00260">
    <property type="entry name" value="CHEMTRNSDUCR"/>
</dbReference>
<dbReference type="GO" id="GO:0004888">
    <property type="term" value="F:transmembrane signaling receptor activity"/>
    <property type="evidence" value="ECO:0007669"/>
    <property type="project" value="InterPro"/>
</dbReference>
<dbReference type="Pfam" id="PF00672">
    <property type="entry name" value="HAMP"/>
    <property type="match status" value="1"/>
</dbReference>
<dbReference type="PANTHER" id="PTHR43531:SF14">
    <property type="entry name" value="METHYL-ACCEPTING CHEMOTAXIS PROTEIN I-RELATED"/>
    <property type="match status" value="1"/>
</dbReference>
<feature type="domain" description="Methyl-accepting transducer" evidence="5">
    <location>
        <begin position="278"/>
        <end position="507"/>
    </location>
</feature>
<keyword evidence="8" id="KW-1185">Reference proteome</keyword>
<dbReference type="PROSITE" id="PS50111">
    <property type="entry name" value="CHEMOTAXIS_TRANSDUC_2"/>
    <property type="match status" value="1"/>
</dbReference>
<proteinExistence type="inferred from homology"/>
<comment type="similarity">
    <text evidence="3">Belongs to the methyl-accepting chemotaxis (MCP) protein family.</text>
</comment>
<dbReference type="GO" id="GO:0006935">
    <property type="term" value="P:chemotaxis"/>
    <property type="evidence" value="ECO:0007669"/>
    <property type="project" value="InterPro"/>
</dbReference>
<dbReference type="InterPro" id="IPR004089">
    <property type="entry name" value="MCPsignal_dom"/>
</dbReference>
<dbReference type="GO" id="GO:0007165">
    <property type="term" value="P:signal transduction"/>
    <property type="evidence" value="ECO:0007669"/>
    <property type="project" value="UniProtKB-KW"/>
</dbReference>
<dbReference type="SMART" id="SM00304">
    <property type="entry name" value="HAMP"/>
    <property type="match status" value="1"/>
</dbReference>
<comment type="caution">
    <text evidence="7">The sequence shown here is derived from an EMBL/GenBank/DDBJ whole genome shotgun (WGS) entry which is preliminary data.</text>
</comment>
<protein>
    <submittedName>
        <fullName evidence="7">HAMP domain-containing protein</fullName>
    </submittedName>
</protein>
<dbReference type="AlphaFoldDB" id="A0A4V6MTQ8"/>
<evidence type="ECO:0000256" key="1">
    <source>
        <dbReference type="ARBA" id="ARBA00004370"/>
    </source>
</evidence>
<sequence>MTLNHWRIGTRIRALAVLLLLALSLIGAVACYHVRQATVHLSVLAHQAGTAQESIDLARGAQVAFKTQVQEWKNILLRGGKPEAFEKHLKGFRKEGALTQERLGQLAPRYQALGLDPAQVAQLQTTHQTLVREYEEALTLYDASQPEASAQVVDKAVKGKDRPPTEQMDRLVERVLTHARELNARATTEATARETSTLWGLASLWLCTLAMGITAAVLIQRSITTPLQHAVQTVTDVANGQLGRRTEVTGRDEVAQLLQAMNQMSGSLEGVVSQVRASATLVAQASAEIETGNLDLSTRTEQQAANLQASAQTIDQLSEGVGHNSEAASQARDLAHQASEIAEQGGHVVSQVVQTMANIHDSSTRIHDIVGVIDSIAFQTNILALNAAVEAARAGEQGRGFAVVASEVRALAQRSATAAQEIKSLIQTSVDRVQQGTELVEDAGTTIERTVRSVQQVRQVIADIADGARLQADGIAQVNRAVVDLDQTMQQNAALVEQAAAAASSLREQAQSLNRAVAFFHD</sequence>
<dbReference type="Proteomes" id="UP000292120">
    <property type="component" value="Unassembled WGS sequence"/>
</dbReference>
<dbReference type="SMART" id="SM00283">
    <property type="entry name" value="MA"/>
    <property type="match status" value="1"/>
</dbReference>
<dbReference type="RefSeq" id="WP_130968054.1">
    <property type="nucleotide sequence ID" value="NZ_SIXI01000004.1"/>
</dbReference>
<accession>A0A4V6MTQ8</accession>
<dbReference type="SUPFAM" id="SSF58104">
    <property type="entry name" value="Methyl-accepting chemotaxis protein (MCP) signaling domain"/>
    <property type="match status" value="1"/>
</dbReference>
<dbReference type="PROSITE" id="PS50885">
    <property type="entry name" value="HAMP"/>
    <property type="match status" value="1"/>
</dbReference>
<dbReference type="InterPro" id="IPR051310">
    <property type="entry name" value="MCP_chemotaxis"/>
</dbReference>
<evidence type="ECO:0000313" key="7">
    <source>
        <dbReference type="EMBL" id="TBO30060.1"/>
    </source>
</evidence>
<dbReference type="CDD" id="cd06225">
    <property type="entry name" value="HAMP"/>
    <property type="match status" value="1"/>
</dbReference>
<dbReference type="InterPro" id="IPR004090">
    <property type="entry name" value="Chemotax_Me-accpt_rcpt"/>
</dbReference>
<evidence type="ECO:0000313" key="8">
    <source>
        <dbReference type="Proteomes" id="UP000292120"/>
    </source>
</evidence>
<reference evidence="7 8" key="1">
    <citation type="submission" date="2019-02" db="EMBL/GenBank/DDBJ databases">
        <title>Aquabacterium sp. strain KMB7.</title>
        <authorList>
            <person name="Chen W.-M."/>
        </authorList>
    </citation>
    <scope>NUCLEOTIDE SEQUENCE [LARGE SCALE GENOMIC DNA]</scope>
    <source>
        <strain evidence="7 8">KMB7</strain>
    </source>
</reference>
<dbReference type="PANTHER" id="PTHR43531">
    <property type="entry name" value="PROTEIN ICFG"/>
    <property type="match status" value="1"/>
</dbReference>
<evidence type="ECO:0000259" key="6">
    <source>
        <dbReference type="PROSITE" id="PS50885"/>
    </source>
</evidence>
<dbReference type="Gene3D" id="1.10.287.950">
    <property type="entry name" value="Methyl-accepting chemotaxis protein"/>
    <property type="match status" value="1"/>
</dbReference>
<evidence type="ECO:0000256" key="4">
    <source>
        <dbReference type="PROSITE-ProRule" id="PRU00284"/>
    </source>
</evidence>
<evidence type="ECO:0000256" key="2">
    <source>
        <dbReference type="ARBA" id="ARBA00022481"/>
    </source>
</evidence>
<gene>
    <name evidence="7" type="ORF">EYS42_10120</name>
</gene>
<dbReference type="EMBL" id="SIXI01000004">
    <property type="protein sequence ID" value="TBO30060.1"/>
    <property type="molecule type" value="Genomic_DNA"/>
</dbReference>
<dbReference type="GO" id="GO:0005886">
    <property type="term" value="C:plasma membrane"/>
    <property type="evidence" value="ECO:0007669"/>
    <property type="project" value="TreeGrafter"/>
</dbReference>
<evidence type="ECO:0000259" key="5">
    <source>
        <dbReference type="PROSITE" id="PS50111"/>
    </source>
</evidence>
<dbReference type="Pfam" id="PF00015">
    <property type="entry name" value="MCPsignal"/>
    <property type="match status" value="1"/>
</dbReference>
<dbReference type="InterPro" id="IPR003660">
    <property type="entry name" value="HAMP_dom"/>
</dbReference>
<keyword evidence="2" id="KW-0488">Methylation</keyword>
<organism evidence="7 8">
    <name type="scientific">Aquabacterium lacunae</name>
    <dbReference type="NCBI Taxonomy" id="2528630"/>
    <lineage>
        <taxon>Bacteria</taxon>
        <taxon>Pseudomonadati</taxon>
        <taxon>Pseudomonadota</taxon>
        <taxon>Betaproteobacteria</taxon>
        <taxon>Burkholderiales</taxon>
        <taxon>Aquabacterium</taxon>
    </lineage>
</organism>
<evidence type="ECO:0000256" key="3">
    <source>
        <dbReference type="ARBA" id="ARBA00029447"/>
    </source>
</evidence>
<dbReference type="FunFam" id="1.10.287.950:FF:000001">
    <property type="entry name" value="Methyl-accepting chemotaxis sensory transducer"/>
    <property type="match status" value="1"/>
</dbReference>
<comment type="subcellular location">
    <subcellularLocation>
        <location evidence="1">Membrane</location>
    </subcellularLocation>
</comment>